<feature type="compositionally biased region" description="Basic and acidic residues" evidence="1">
    <location>
        <begin position="303"/>
        <end position="314"/>
    </location>
</feature>
<protein>
    <submittedName>
        <fullName evidence="2">Uncharacterized protein</fullName>
    </submittedName>
</protein>
<reference evidence="2" key="1">
    <citation type="journal article" date="2017" name="Gigascience">
        <title>The genome draft of coconut (Cocos nucifera).</title>
        <authorList>
            <person name="Xiao Y."/>
            <person name="Xu P."/>
            <person name="Fan H."/>
            <person name="Baudouin L."/>
            <person name="Xia W."/>
            <person name="Bocs S."/>
            <person name="Xu J."/>
            <person name="Li Q."/>
            <person name="Guo A."/>
            <person name="Zhou L."/>
            <person name="Li J."/>
            <person name="Wu Y."/>
            <person name="Ma Z."/>
            <person name="Armero A."/>
            <person name="Issali A.E."/>
            <person name="Liu N."/>
            <person name="Peng M."/>
            <person name="Yang Y."/>
        </authorList>
    </citation>
    <scope>NUCLEOTIDE SEQUENCE</scope>
    <source>
        <tissue evidence="2">Spear leaf of Hainan Tall coconut</tissue>
    </source>
</reference>
<evidence type="ECO:0000313" key="2">
    <source>
        <dbReference type="EMBL" id="KAG1360845.1"/>
    </source>
</evidence>
<dbReference type="PANTHER" id="PTHR34802">
    <property type="entry name" value="CHORISMATE SYNTHASE"/>
    <property type="match status" value="1"/>
</dbReference>
<keyword evidence="3" id="KW-1185">Reference proteome</keyword>
<dbReference type="Proteomes" id="UP000797356">
    <property type="component" value="Chromosome 9"/>
</dbReference>
<evidence type="ECO:0000313" key="3">
    <source>
        <dbReference type="Proteomes" id="UP000797356"/>
    </source>
</evidence>
<gene>
    <name evidence="2" type="ORF">COCNU_09G003080</name>
</gene>
<feature type="compositionally biased region" description="Polar residues" evidence="1">
    <location>
        <begin position="207"/>
        <end position="217"/>
    </location>
</feature>
<evidence type="ECO:0000256" key="1">
    <source>
        <dbReference type="SAM" id="MobiDB-lite"/>
    </source>
</evidence>
<reference evidence="2" key="2">
    <citation type="submission" date="2019-07" db="EMBL/GenBank/DDBJ databases">
        <authorList>
            <person name="Yang Y."/>
            <person name="Bocs S."/>
            <person name="Baudouin L."/>
        </authorList>
    </citation>
    <scope>NUCLEOTIDE SEQUENCE</scope>
    <source>
        <tissue evidence="2">Spear leaf of Hainan Tall coconut</tissue>
    </source>
</reference>
<feature type="region of interest" description="Disordered" evidence="1">
    <location>
        <begin position="155"/>
        <end position="261"/>
    </location>
</feature>
<comment type="caution">
    <text evidence="2">The sequence shown here is derived from an EMBL/GenBank/DDBJ whole genome shotgun (WGS) entry which is preliminary data.</text>
</comment>
<name>A0A8K0IJN1_COCNU</name>
<dbReference type="PANTHER" id="PTHR34802:SF1">
    <property type="entry name" value="CHORISMATE SYNTHASE"/>
    <property type="match status" value="1"/>
</dbReference>
<feature type="compositionally biased region" description="Low complexity" evidence="1">
    <location>
        <begin position="318"/>
        <end position="331"/>
    </location>
</feature>
<sequence length="1102" mass="120610">MSLENEAQLVPESQLESKPESQKQSKISYTREFLLSFSDLDICKKLPSGFDVSILSELEDASSSILEWQRGPGGSSLQGLKRNDYGSLPLNRLSSGCTAFSDIDGLFLNLYDSPDINGRRDISNPWHGLHKSKHMPLRQVETNYLDELKIAMIDDDIDPSNDSGRRFGNQSRRSWQHPEHDGLLGSGAFPRPSGYAGTSAPKARGSSHYQLNRSSEPYQPPRPYKAIPFSRKENNDLCNDETFGSAECSSQDRAEEERKRRASFELMRKEQQRALQEKQKHDNNKEKLDADIIALLESSVDKKGMMNRNDKSDDSLISSPSQRDSSKSSFPPQAPASRPLVPPGFASALVEKNICGQSSSTSLASEARSIAVEDKIPLDGVDNDQEKRNQSAAFMNANVQKSGSMSTSVFLVNENLSANVEVVKSSIGFENVAGMSSGLQKVDEVWEDDIVKDFSNKKGTKSEILDTVGKDHSTSILEKLFGSALSKNFDNSPTYVENQGLERDEETRSPVVSKSSKFARWFLEEEKKPVEDFSSRDLLSLIVNNEKVGSQTPAVSNDKAAGYIAPSLGFENNDNAPKLLTSPATLSVAGISEQYHQGDKPDSNPLVLTCEDLEQSILAEVKDSSSTLQHSVQGAWTVFDGKSEDQRTNVDDHASQHLLSLLQKGTKKDAMALSRLGMESFDRLTISDVKSGVNLGDVENATASNSETVPGSEKTLTLEALFGAAFMNELHSLEAPVSAQRGSAGGINDTDVPLSHKLPISPIDDALFSSSSGEYLSNKTIHEGKMLYLNHIQEAGGYSVPGPGVDNRDYPIEGSKLGSAGLEEEAMEIHLPEEDSLITVSDSLDSITSDTLPFVNANKTEELLPGKTLGELNAKLLDAIPRDAESITLSLDGLPHLHGPYDMVDSDNLYHHLQGRPSSQLPHPMNQTTPLFQQSDHLANRNQQMKFTGPEGIHHDPHHPFPANVIPHHAFNNAGDPRFDPAAHHLMFQQMPLPGNFPQQYPFQGLPRGVPPSNPINHIPGYLPEMGNVHNHPMPQRQPNYGGLGMGMPGPVVGGGTGGHPEALERLIEMEMRANSKQIHPAAAGYIPDIFGPELDMNFRYG</sequence>
<dbReference type="AlphaFoldDB" id="A0A8K0IJN1"/>
<accession>A0A8K0IJN1</accession>
<dbReference type="EMBL" id="CM017880">
    <property type="protein sequence ID" value="KAG1360845.1"/>
    <property type="molecule type" value="Genomic_DNA"/>
</dbReference>
<feature type="compositionally biased region" description="Basic and acidic residues" evidence="1">
    <location>
        <begin position="250"/>
        <end position="261"/>
    </location>
</feature>
<dbReference type="OrthoDB" id="1923709at2759"/>
<organism evidence="2 3">
    <name type="scientific">Cocos nucifera</name>
    <name type="common">Coconut palm</name>
    <dbReference type="NCBI Taxonomy" id="13894"/>
    <lineage>
        <taxon>Eukaryota</taxon>
        <taxon>Viridiplantae</taxon>
        <taxon>Streptophyta</taxon>
        <taxon>Embryophyta</taxon>
        <taxon>Tracheophyta</taxon>
        <taxon>Spermatophyta</taxon>
        <taxon>Magnoliopsida</taxon>
        <taxon>Liliopsida</taxon>
        <taxon>Arecaceae</taxon>
        <taxon>Arecoideae</taxon>
        <taxon>Cocoseae</taxon>
        <taxon>Attaleinae</taxon>
        <taxon>Cocos</taxon>
    </lineage>
</organism>
<proteinExistence type="predicted"/>
<feature type="region of interest" description="Disordered" evidence="1">
    <location>
        <begin position="1"/>
        <end position="26"/>
    </location>
</feature>
<feature type="region of interest" description="Disordered" evidence="1">
    <location>
        <begin position="303"/>
        <end position="342"/>
    </location>
</feature>